<sequence length="184" mass="21008">MKWLRLVLFLSVGVLILSGCANEVPSEEVKTLVNQLVEDYQLYFHQSIDLNDYSVGVYESTDLAEEDTQVNYKGDRVGLVLDREPKENDVNRIVGEYIEGQLIGIRFDINTKDSEYHEQSLEQLAVSFLSEHQLADTVSLLDSSKDGNDVIYRFEDLNQRIIKVYVNEDIRQVVGFLLNDGADL</sequence>
<evidence type="ECO:0000256" key="1">
    <source>
        <dbReference type="SAM" id="SignalP"/>
    </source>
</evidence>
<evidence type="ECO:0000313" key="2">
    <source>
        <dbReference type="EMBL" id="MTK21773.1"/>
    </source>
</evidence>
<proteinExistence type="predicted"/>
<dbReference type="RefSeq" id="WP_006783433.1">
    <property type="nucleotide sequence ID" value="NZ_CABJBH010000012.1"/>
</dbReference>
<feature type="signal peptide" evidence="1">
    <location>
        <begin position="1"/>
        <end position="21"/>
    </location>
</feature>
<accession>A0A9X4XE93</accession>
<evidence type="ECO:0008006" key="4">
    <source>
        <dbReference type="Google" id="ProtNLM"/>
    </source>
</evidence>
<reference evidence="2 3" key="1">
    <citation type="journal article" date="2019" name="Nat. Med.">
        <title>A library of human gut bacterial isolates paired with longitudinal multiomics data enables mechanistic microbiome research.</title>
        <authorList>
            <person name="Poyet M."/>
            <person name="Groussin M."/>
            <person name="Gibbons S.M."/>
            <person name="Avila-Pacheco J."/>
            <person name="Jiang X."/>
            <person name="Kearney S.M."/>
            <person name="Perrotta A.R."/>
            <person name="Berdy B."/>
            <person name="Zhao S."/>
            <person name="Lieberman T.D."/>
            <person name="Swanson P.K."/>
            <person name="Smith M."/>
            <person name="Roesemann S."/>
            <person name="Alexander J.E."/>
            <person name="Rich S.A."/>
            <person name="Livny J."/>
            <person name="Vlamakis H."/>
            <person name="Clish C."/>
            <person name="Bullock K."/>
            <person name="Deik A."/>
            <person name="Scott J."/>
            <person name="Pierce K.A."/>
            <person name="Xavier R.J."/>
            <person name="Alm E.J."/>
        </authorList>
    </citation>
    <scope>NUCLEOTIDE SEQUENCE [LARGE SCALE GENOMIC DNA]</scope>
    <source>
        <strain evidence="2 3">BIOML-A198</strain>
    </source>
</reference>
<protein>
    <recommendedName>
        <fullName evidence="4">Lipoprotein</fullName>
    </recommendedName>
</protein>
<comment type="caution">
    <text evidence="2">The sequence shown here is derived from an EMBL/GenBank/DDBJ whole genome shotgun (WGS) entry which is preliminary data.</text>
</comment>
<organism evidence="2 3">
    <name type="scientific">Turicibacter sanguinis</name>
    <dbReference type="NCBI Taxonomy" id="154288"/>
    <lineage>
        <taxon>Bacteria</taxon>
        <taxon>Bacillati</taxon>
        <taxon>Bacillota</taxon>
        <taxon>Erysipelotrichia</taxon>
        <taxon>Erysipelotrichales</taxon>
        <taxon>Turicibacteraceae</taxon>
        <taxon>Turicibacter</taxon>
    </lineage>
</organism>
<dbReference type="Proteomes" id="UP000487649">
    <property type="component" value="Unassembled WGS sequence"/>
</dbReference>
<gene>
    <name evidence="2" type="ORF">GMA92_10115</name>
</gene>
<evidence type="ECO:0000313" key="3">
    <source>
        <dbReference type="Proteomes" id="UP000487649"/>
    </source>
</evidence>
<dbReference type="EMBL" id="WMQE01000022">
    <property type="protein sequence ID" value="MTK21773.1"/>
    <property type="molecule type" value="Genomic_DNA"/>
</dbReference>
<dbReference type="GeneID" id="60057548"/>
<keyword evidence="1" id="KW-0732">Signal</keyword>
<dbReference type="PROSITE" id="PS51257">
    <property type="entry name" value="PROKAR_LIPOPROTEIN"/>
    <property type="match status" value="1"/>
</dbReference>
<dbReference type="AlphaFoldDB" id="A0A9X4XE93"/>
<feature type="chain" id="PRO_5040955548" description="Lipoprotein" evidence="1">
    <location>
        <begin position="22"/>
        <end position="184"/>
    </location>
</feature>
<name>A0A9X4XE93_9FIRM</name>
<dbReference type="OrthoDB" id="9968865at2"/>